<keyword evidence="6 7" id="KW-0460">Magnesium</keyword>
<dbReference type="SUPFAM" id="SSF56655">
    <property type="entry name" value="Carbohydrate phosphatase"/>
    <property type="match status" value="1"/>
</dbReference>
<name>A0A4R6DQA2_9RHOO</name>
<evidence type="ECO:0000313" key="10">
    <source>
        <dbReference type="Proteomes" id="UP000295129"/>
    </source>
</evidence>
<dbReference type="CDD" id="cd01639">
    <property type="entry name" value="IMPase"/>
    <property type="match status" value="1"/>
</dbReference>
<dbReference type="EMBL" id="SNVV01000021">
    <property type="protein sequence ID" value="TDN47225.1"/>
    <property type="molecule type" value="Genomic_DNA"/>
</dbReference>
<gene>
    <name evidence="9" type="ORF">C7389_12130</name>
</gene>
<dbReference type="EC" id="3.1.3.25" evidence="8"/>
<reference evidence="9 10" key="1">
    <citation type="submission" date="2019-03" db="EMBL/GenBank/DDBJ databases">
        <title>Genomic Encyclopedia of Type Strains, Phase IV (KMG-IV): sequencing the most valuable type-strain genomes for metagenomic binning, comparative biology and taxonomic classification.</title>
        <authorList>
            <person name="Goeker M."/>
        </authorList>
    </citation>
    <scope>NUCLEOTIDE SEQUENCE [LARGE SCALE GENOMIC DNA]</scope>
    <source>
        <strain evidence="9 10">DSM 12121</strain>
    </source>
</reference>
<dbReference type="GO" id="GO:0008934">
    <property type="term" value="F:inositol monophosphate 1-phosphatase activity"/>
    <property type="evidence" value="ECO:0007669"/>
    <property type="project" value="InterPro"/>
</dbReference>
<feature type="binding site" evidence="7">
    <location>
        <position position="215"/>
    </location>
    <ligand>
        <name>Mg(2+)</name>
        <dbReference type="ChEBI" id="CHEBI:18420"/>
        <label>1</label>
        <note>catalytic</note>
    </ligand>
</feature>
<dbReference type="FunFam" id="3.30.540.10:FF:000003">
    <property type="entry name" value="Inositol-1-monophosphatase"/>
    <property type="match status" value="1"/>
</dbReference>
<dbReference type="PRINTS" id="PR00377">
    <property type="entry name" value="IMPHPHTASES"/>
</dbReference>
<evidence type="ECO:0000256" key="3">
    <source>
        <dbReference type="ARBA" id="ARBA00009759"/>
    </source>
</evidence>
<proteinExistence type="inferred from homology"/>
<dbReference type="PROSITE" id="PS00630">
    <property type="entry name" value="IMP_2"/>
    <property type="match status" value="1"/>
</dbReference>
<dbReference type="AlphaFoldDB" id="A0A4R6DQA2"/>
<dbReference type="PRINTS" id="PR01959">
    <property type="entry name" value="SBIMPHPHTASE"/>
</dbReference>
<keyword evidence="10" id="KW-1185">Reference proteome</keyword>
<feature type="binding site" evidence="7">
    <location>
        <position position="67"/>
    </location>
    <ligand>
        <name>Mg(2+)</name>
        <dbReference type="ChEBI" id="CHEBI:18420"/>
        <label>1</label>
        <note>catalytic</note>
    </ligand>
</feature>
<dbReference type="Proteomes" id="UP000295129">
    <property type="component" value="Unassembled WGS sequence"/>
</dbReference>
<dbReference type="Gene3D" id="3.30.540.10">
    <property type="entry name" value="Fructose-1,6-Bisphosphatase, subunit A, domain 1"/>
    <property type="match status" value="1"/>
</dbReference>
<dbReference type="Pfam" id="PF00459">
    <property type="entry name" value="Inositol_P"/>
    <property type="match status" value="1"/>
</dbReference>
<dbReference type="InterPro" id="IPR033942">
    <property type="entry name" value="IMPase"/>
</dbReference>
<comment type="cofactor">
    <cofactor evidence="2 7 8">
        <name>Mg(2+)</name>
        <dbReference type="ChEBI" id="CHEBI:18420"/>
    </cofactor>
</comment>
<organism evidence="9 10">
    <name type="scientific">Azoarcus indigens</name>
    <dbReference type="NCBI Taxonomy" id="29545"/>
    <lineage>
        <taxon>Bacteria</taxon>
        <taxon>Pseudomonadati</taxon>
        <taxon>Pseudomonadota</taxon>
        <taxon>Betaproteobacteria</taxon>
        <taxon>Rhodocyclales</taxon>
        <taxon>Zoogloeaceae</taxon>
        <taxon>Azoarcus</taxon>
    </lineage>
</organism>
<evidence type="ECO:0000256" key="2">
    <source>
        <dbReference type="ARBA" id="ARBA00001946"/>
    </source>
</evidence>
<dbReference type="OrthoDB" id="9785695at2"/>
<dbReference type="GO" id="GO:0046854">
    <property type="term" value="P:phosphatidylinositol phosphate biosynthetic process"/>
    <property type="evidence" value="ECO:0007669"/>
    <property type="project" value="InterPro"/>
</dbReference>
<dbReference type="GO" id="GO:0006020">
    <property type="term" value="P:inositol metabolic process"/>
    <property type="evidence" value="ECO:0007669"/>
    <property type="project" value="TreeGrafter"/>
</dbReference>
<dbReference type="PANTHER" id="PTHR20854">
    <property type="entry name" value="INOSITOL MONOPHOSPHATASE"/>
    <property type="match status" value="1"/>
</dbReference>
<dbReference type="GO" id="GO:0007165">
    <property type="term" value="P:signal transduction"/>
    <property type="evidence" value="ECO:0007669"/>
    <property type="project" value="TreeGrafter"/>
</dbReference>
<evidence type="ECO:0000313" key="9">
    <source>
        <dbReference type="EMBL" id="TDN47225.1"/>
    </source>
</evidence>
<comment type="caution">
    <text evidence="9">The sequence shown here is derived from an EMBL/GenBank/DDBJ whole genome shotgun (WGS) entry which is preliminary data.</text>
</comment>
<evidence type="ECO:0000256" key="6">
    <source>
        <dbReference type="ARBA" id="ARBA00022842"/>
    </source>
</evidence>
<protein>
    <recommendedName>
        <fullName evidence="8">Inositol-1-monophosphatase</fullName>
        <ecNumber evidence="8">3.1.3.25</ecNumber>
    </recommendedName>
</protein>
<dbReference type="InterPro" id="IPR022337">
    <property type="entry name" value="Inositol_monophosphatase_SuhB"/>
</dbReference>
<comment type="similarity">
    <text evidence="3 8">Belongs to the inositol monophosphatase superfamily.</text>
</comment>
<keyword evidence="4 7" id="KW-0479">Metal-binding</keyword>
<sequence>MHPTLNIAVKAARRAASVINRASTQLDLLTVQTKSPNDFVTEVDRAAEDAIVEVLRDAYPGHGILAEESGELGPANGEESEFTWIIDPLDGTTNFIHGFPQYAISIALTKGGALEHGVVYDPIRNELFTASRGSGAFLNDRRIRVSRRNRLADALLGTGFPYRKFDHADAYLATFKELTQKSAGIRRPGAAALDLAYVACGRLDGFWEMGLAPWDMAAGTLLIQEAGGLVSDFAGEANHMTTGNLVAGTPKVFGQLLPIVQAYRPANLPA</sequence>
<dbReference type="PANTHER" id="PTHR20854:SF4">
    <property type="entry name" value="INOSITOL-1-MONOPHOSPHATASE-RELATED"/>
    <property type="match status" value="1"/>
</dbReference>
<dbReference type="InterPro" id="IPR020550">
    <property type="entry name" value="Inositol_monophosphatase_CS"/>
</dbReference>
<dbReference type="Gene3D" id="3.40.190.80">
    <property type="match status" value="1"/>
</dbReference>
<comment type="catalytic activity">
    <reaction evidence="1 8">
        <text>a myo-inositol phosphate + H2O = myo-inositol + phosphate</text>
        <dbReference type="Rhea" id="RHEA:24056"/>
        <dbReference type="ChEBI" id="CHEBI:15377"/>
        <dbReference type="ChEBI" id="CHEBI:17268"/>
        <dbReference type="ChEBI" id="CHEBI:43474"/>
        <dbReference type="ChEBI" id="CHEBI:84139"/>
        <dbReference type="EC" id="3.1.3.25"/>
    </reaction>
</comment>
<keyword evidence="5 8" id="KW-0378">Hydrolase</keyword>
<feature type="binding site" evidence="7">
    <location>
        <position position="89"/>
    </location>
    <ligand>
        <name>Mg(2+)</name>
        <dbReference type="ChEBI" id="CHEBI:18420"/>
        <label>1</label>
        <note>catalytic</note>
    </ligand>
</feature>
<accession>A0A4R6DQA2</accession>
<evidence type="ECO:0000256" key="4">
    <source>
        <dbReference type="ARBA" id="ARBA00022723"/>
    </source>
</evidence>
<evidence type="ECO:0000256" key="8">
    <source>
        <dbReference type="RuleBase" id="RU364068"/>
    </source>
</evidence>
<feature type="binding site" evidence="7">
    <location>
        <position position="90"/>
    </location>
    <ligand>
        <name>Mg(2+)</name>
        <dbReference type="ChEBI" id="CHEBI:18420"/>
        <label>2</label>
    </ligand>
</feature>
<dbReference type="InterPro" id="IPR020583">
    <property type="entry name" value="Inositol_monoP_metal-BS"/>
</dbReference>
<evidence type="ECO:0000256" key="5">
    <source>
        <dbReference type="ARBA" id="ARBA00022801"/>
    </source>
</evidence>
<dbReference type="PROSITE" id="PS00629">
    <property type="entry name" value="IMP_1"/>
    <property type="match status" value="1"/>
</dbReference>
<feature type="binding site" evidence="7">
    <location>
        <position position="87"/>
    </location>
    <ligand>
        <name>Mg(2+)</name>
        <dbReference type="ChEBI" id="CHEBI:18420"/>
        <label>1</label>
        <note>catalytic</note>
    </ligand>
</feature>
<dbReference type="GO" id="GO:0046872">
    <property type="term" value="F:metal ion binding"/>
    <property type="evidence" value="ECO:0007669"/>
    <property type="project" value="UniProtKB-KW"/>
</dbReference>
<dbReference type="RefSeq" id="WP_133594299.1">
    <property type="nucleotide sequence ID" value="NZ_SNVV01000021.1"/>
</dbReference>
<evidence type="ECO:0000256" key="7">
    <source>
        <dbReference type="PIRSR" id="PIRSR600760-2"/>
    </source>
</evidence>
<dbReference type="InterPro" id="IPR000760">
    <property type="entry name" value="Inositol_monophosphatase-like"/>
</dbReference>
<evidence type="ECO:0000256" key="1">
    <source>
        <dbReference type="ARBA" id="ARBA00001033"/>
    </source>
</evidence>